<evidence type="ECO:0000256" key="2">
    <source>
        <dbReference type="RuleBase" id="RU003707"/>
    </source>
</evidence>
<dbReference type="PANTHER" id="PTHR43802:SF1">
    <property type="entry name" value="IP11341P-RELATED"/>
    <property type="match status" value="1"/>
</dbReference>
<gene>
    <name evidence="3" type="ORF">San01_50690</name>
</gene>
<name>A0A5J4LKP6_9ACTN</name>
<dbReference type="Gene3D" id="3.90.226.10">
    <property type="entry name" value="2-enoyl-CoA Hydratase, Chain A, domain 1"/>
    <property type="match status" value="1"/>
</dbReference>
<dbReference type="AlphaFoldDB" id="A0A5J4LKP6"/>
<dbReference type="GO" id="GO:0003824">
    <property type="term" value="F:catalytic activity"/>
    <property type="evidence" value="ECO:0007669"/>
    <property type="project" value="InterPro"/>
</dbReference>
<comment type="caution">
    <text evidence="3">The sequence shown here is derived from an EMBL/GenBank/DDBJ whole genome shotgun (WGS) entry which is preliminary data.</text>
</comment>
<dbReference type="CDD" id="cd06558">
    <property type="entry name" value="crotonase-like"/>
    <property type="match status" value="1"/>
</dbReference>
<evidence type="ECO:0000313" key="4">
    <source>
        <dbReference type="Proteomes" id="UP000325598"/>
    </source>
</evidence>
<proteinExistence type="inferred from homology"/>
<dbReference type="Proteomes" id="UP000325598">
    <property type="component" value="Unassembled WGS sequence"/>
</dbReference>
<protein>
    <recommendedName>
        <fullName evidence="5">Enoyl-CoA hydratase</fullName>
    </recommendedName>
</protein>
<evidence type="ECO:0000313" key="3">
    <source>
        <dbReference type="EMBL" id="GES32582.1"/>
    </source>
</evidence>
<dbReference type="SUPFAM" id="SSF52096">
    <property type="entry name" value="ClpP/crotonase"/>
    <property type="match status" value="1"/>
</dbReference>
<dbReference type="InterPro" id="IPR001753">
    <property type="entry name" value="Enoyl-CoA_hydra/iso"/>
</dbReference>
<accession>A0A5J4LKP6</accession>
<comment type="similarity">
    <text evidence="1 2">Belongs to the enoyl-CoA hydratase/isomerase family.</text>
</comment>
<dbReference type="InterPro" id="IPR018376">
    <property type="entry name" value="Enoyl-CoA_hyd/isom_CS"/>
</dbReference>
<dbReference type="EMBL" id="BLAG01000014">
    <property type="protein sequence ID" value="GES32582.1"/>
    <property type="molecule type" value="Genomic_DNA"/>
</dbReference>
<evidence type="ECO:0000256" key="1">
    <source>
        <dbReference type="ARBA" id="ARBA00005254"/>
    </source>
</evidence>
<organism evidence="3 4">
    <name type="scientific">Streptomyces angustmyceticus</name>
    <dbReference type="NCBI Taxonomy" id="285578"/>
    <lineage>
        <taxon>Bacteria</taxon>
        <taxon>Bacillati</taxon>
        <taxon>Actinomycetota</taxon>
        <taxon>Actinomycetes</taxon>
        <taxon>Kitasatosporales</taxon>
        <taxon>Streptomycetaceae</taxon>
        <taxon>Streptomyces</taxon>
    </lineage>
</organism>
<dbReference type="PANTHER" id="PTHR43802">
    <property type="entry name" value="ENOYL-COA HYDRATASE"/>
    <property type="match status" value="1"/>
</dbReference>
<dbReference type="Pfam" id="PF00378">
    <property type="entry name" value="ECH_1"/>
    <property type="match status" value="1"/>
</dbReference>
<dbReference type="PROSITE" id="PS00166">
    <property type="entry name" value="ENOYL_COA_HYDRATASE"/>
    <property type="match status" value="1"/>
</dbReference>
<dbReference type="InterPro" id="IPR029045">
    <property type="entry name" value="ClpP/crotonase-like_dom_sf"/>
</dbReference>
<keyword evidence="4" id="KW-1185">Reference proteome</keyword>
<reference evidence="3 4" key="1">
    <citation type="submission" date="2019-10" db="EMBL/GenBank/DDBJ databases">
        <title>Whole genome shotgun sequence of Streptomyces angustmyceticus NBRC 3934.</title>
        <authorList>
            <person name="Hosoyama A."/>
            <person name="Ichikawa N."/>
            <person name="Kimura A."/>
            <person name="Kitahashi Y."/>
            <person name="Komaki H."/>
            <person name="Uohara A."/>
        </authorList>
    </citation>
    <scope>NUCLEOTIDE SEQUENCE [LARGE SCALE GENOMIC DNA]</scope>
    <source>
        <strain evidence="3 4">NBRC 3934</strain>
    </source>
</reference>
<sequence>MTRVVTTSVQDRVCVMTIDRAEARNAVNRAVSQQLADALRRFADDDALSVGVITGAGGTFSAGMDLKAFPTEGIPLVDSQGFCGLTRAQLEKPVIAAVEGWALGGGLELALACDLIVCGRSATFALPEVTRGLIPAEGGALRLPQRLPYQLPWRRCSPASH</sequence>
<evidence type="ECO:0008006" key="5">
    <source>
        <dbReference type="Google" id="ProtNLM"/>
    </source>
</evidence>